<reference evidence="1 2" key="2">
    <citation type="submission" date="2016-03" db="EMBL/GenBank/DDBJ databases">
        <title>New uncultured bacterium of the family Gallionellaceae from acid mine drainage: description and reconstruction of genome based on metagenomic analysis of microbial community.</title>
        <authorList>
            <person name="Kadnikov V."/>
            <person name="Ivasenko D."/>
            <person name="Beletsky A."/>
            <person name="Mardanov A."/>
            <person name="Danilova E."/>
            <person name="Pimenov N."/>
            <person name="Karnachuk O."/>
            <person name="Ravin N."/>
        </authorList>
    </citation>
    <scope>NUCLEOTIDE SEQUENCE [LARGE SCALE GENOMIC DNA]</scope>
    <source>
        <strain evidence="1">ShG14-8</strain>
    </source>
</reference>
<gene>
    <name evidence="1" type="ORF">AWT59_0715</name>
</gene>
<dbReference type="InterPro" id="IPR016631">
    <property type="entry name" value="Regulatory_RpfE"/>
</dbReference>
<proteinExistence type="predicted"/>
<evidence type="ECO:0000313" key="1">
    <source>
        <dbReference type="EMBL" id="KXS33158.1"/>
    </source>
</evidence>
<dbReference type="PATRIC" id="fig|1796491.3.peg.775"/>
<accession>A0A139BWD5</accession>
<comment type="caution">
    <text evidence="1">The sequence shown here is derived from an EMBL/GenBank/DDBJ whole genome shotgun (WGS) entry which is preliminary data.</text>
</comment>
<dbReference type="Proteomes" id="UP000070578">
    <property type="component" value="Unassembled WGS sequence"/>
</dbReference>
<reference evidence="1 2" key="1">
    <citation type="submission" date="2016-02" db="EMBL/GenBank/DDBJ databases">
        <authorList>
            <person name="Wen L."/>
            <person name="He K."/>
            <person name="Yang H."/>
        </authorList>
    </citation>
    <scope>NUCLEOTIDE SEQUENCE [LARGE SCALE GENOMIC DNA]</scope>
    <source>
        <strain evidence="1">ShG14-8</strain>
    </source>
</reference>
<organism evidence="1 2">
    <name type="scientific">Candidatus Gallionella acididurans</name>
    <dbReference type="NCBI Taxonomy" id="1796491"/>
    <lineage>
        <taxon>Bacteria</taxon>
        <taxon>Pseudomonadati</taxon>
        <taxon>Pseudomonadota</taxon>
        <taxon>Betaproteobacteria</taxon>
        <taxon>Nitrosomonadales</taxon>
        <taxon>Gallionellaceae</taxon>
        <taxon>Gallionella</taxon>
    </lineage>
</organism>
<sequence>MKSVHLVIPDLFLPKSFAAEVSAGLRLPALEKLLGRGQGEMSEAVSLEQLLCGSFDLPLQDEAPIAPISAAFDGLAAGCWMRADPVNLNLQRDRLLMSAVQAGSAEAAALSASLNEHFAGQGLEFFAPHPQRWYVRLGELPRIRTTPLSQALGGDVRGALPGGADASRWHQLFNEIQMLLHAHPLNEAREARGEPTINSVWFWGGGCDRANGSLRSSGEPVGLPLAGALLQKNYDSVSSDDVLAEMFARAAGVPFSAWASLWRAGDSPGKQLLVWTGLRSALQRGDLADWQAALQDFESGYAQPLLAALRSGKIAGLQLDIPSRDSLRSMRLARADIWAFWRRSGRLAGYSIT</sequence>
<name>A0A139BWD5_9PROT</name>
<dbReference type="AlphaFoldDB" id="A0A139BWD5"/>
<dbReference type="EMBL" id="LSLI01000010">
    <property type="protein sequence ID" value="KXS33158.1"/>
    <property type="molecule type" value="Genomic_DNA"/>
</dbReference>
<protein>
    <submittedName>
        <fullName evidence="1">2,3-bisphosphoglycerate-independent phosphoglycerate mutase</fullName>
    </submittedName>
</protein>
<evidence type="ECO:0000313" key="2">
    <source>
        <dbReference type="Proteomes" id="UP000070578"/>
    </source>
</evidence>
<dbReference type="PIRSF" id="PIRSF015283">
    <property type="entry name" value="Regulatory_RpfE"/>
    <property type="match status" value="1"/>
</dbReference>